<feature type="signal peptide" evidence="1">
    <location>
        <begin position="1"/>
        <end position="18"/>
    </location>
</feature>
<dbReference type="RefSeq" id="WP_108923501.1">
    <property type="nucleotide sequence ID" value="NZ_CP029206.1"/>
</dbReference>
<evidence type="ECO:0008006" key="4">
    <source>
        <dbReference type="Google" id="ProtNLM"/>
    </source>
</evidence>
<evidence type="ECO:0000313" key="2">
    <source>
        <dbReference type="EMBL" id="AWI50881.1"/>
    </source>
</evidence>
<keyword evidence="1" id="KW-0732">Signal</keyword>
<sequence length="116" mass="12216">MHKKGLLAAFLLSSLLIACSNGDKVAVVDTIGVNQVGATNTHLQDQQIHFSEGNVTGKTTYQSSTPVVETKNSTPSTIPEKATAICNDGTFSMSLLNEACLNNGGVKTAISRYQSN</sequence>
<dbReference type="Proteomes" id="UP000244920">
    <property type="component" value="Chromosome"/>
</dbReference>
<dbReference type="AlphaFoldDB" id="A0A2U8FIQ7"/>
<name>A0A2U8FIQ7_9PAST</name>
<gene>
    <name evidence="2" type="ORF">DDU33_05035</name>
</gene>
<proteinExistence type="predicted"/>
<accession>A0A2U8FIQ7</accession>
<reference evidence="3" key="1">
    <citation type="submission" date="2018-05" db="EMBL/GenBank/DDBJ databases">
        <title>Complete genome sequence of Actinobacillus porcitonsillarum reference strain 9953L55 (CCUG 46996).</title>
        <authorList>
            <person name="Dona V."/>
            <person name="Perreten V."/>
        </authorList>
    </citation>
    <scope>NUCLEOTIDE SEQUENCE [LARGE SCALE GENOMIC DNA]</scope>
    <source>
        <strain evidence="3">9953L55</strain>
    </source>
</reference>
<keyword evidence="3" id="KW-1185">Reference proteome</keyword>
<dbReference type="EMBL" id="CP029206">
    <property type="protein sequence ID" value="AWI50881.1"/>
    <property type="molecule type" value="Genomic_DNA"/>
</dbReference>
<protein>
    <recommendedName>
        <fullName evidence="4">DUF3761 domain-containing protein</fullName>
    </recommendedName>
</protein>
<organism evidence="2 3">
    <name type="scientific">Actinobacillus porcitonsillarum</name>
    <dbReference type="NCBI Taxonomy" id="189834"/>
    <lineage>
        <taxon>Bacteria</taxon>
        <taxon>Pseudomonadati</taxon>
        <taxon>Pseudomonadota</taxon>
        <taxon>Gammaproteobacteria</taxon>
        <taxon>Pasteurellales</taxon>
        <taxon>Pasteurellaceae</taxon>
        <taxon>Actinobacillus</taxon>
    </lineage>
</organism>
<dbReference type="PROSITE" id="PS51257">
    <property type="entry name" value="PROKAR_LIPOPROTEIN"/>
    <property type="match status" value="1"/>
</dbReference>
<evidence type="ECO:0000256" key="1">
    <source>
        <dbReference type="SAM" id="SignalP"/>
    </source>
</evidence>
<dbReference type="KEGG" id="apor:DDU33_05035"/>
<evidence type="ECO:0000313" key="3">
    <source>
        <dbReference type="Proteomes" id="UP000244920"/>
    </source>
</evidence>
<feature type="chain" id="PRO_5016058038" description="DUF3761 domain-containing protein" evidence="1">
    <location>
        <begin position="19"/>
        <end position="116"/>
    </location>
</feature>